<dbReference type="PANTHER" id="PTHR11439">
    <property type="entry name" value="GAG-POL-RELATED RETROTRANSPOSON"/>
    <property type="match status" value="1"/>
</dbReference>
<dbReference type="OrthoDB" id="2796844at2759"/>
<evidence type="ECO:0000313" key="3">
    <source>
        <dbReference type="EMBL" id="PIL24549.1"/>
    </source>
</evidence>
<comment type="caution">
    <text evidence="3">The sequence shown here is derived from an EMBL/GenBank/DDBJ whole genome shotgun (WGS) entry which is preliminary data.</text>
</comment>
<protein>
    <recommendedName>
        <fullName evidence="2">Reverse transcriptase Ty1/copia-type domain-containing protein</fullName>
    </recommendedName>
</protein>
<dbReference type="CDD" id="cd09272">
    <property type="entry name" value="RNase_HI_RT_Ty1"/>
    <property type="match status" value="1"/>
</dbReference>
<feature type="chain" id="PRO_5013876648" description="Reverse transcriptase Ty1/copia-type domain-containing protein" evidence="1">
    <location>
        <begin position="30"/>
        <end position="367"/>
    </location>
</feature>
<dbReference type="STRING" id="1077348.A0A2G8RSR3"/>
<proteinExistence type="predicted"/>
<name>A0A2G8RSR3_9APHY</name>
<evidence type="ECO:0000256" key="1">
    <source>
        <dbReference type="SAM" id="SignalP"/>
    </source>
</evidence>
<evidence type="ECO:0000313" key="4">
    <source>
        <dbReference type="Proteomes" id="UP000230002"/>
    </source>
</evidence>
<gene>
    <name evidence="3" type="ORF">GSI_13399</name>
</gene>
<feature type="signal peptide" evidence="1">
    <location>
        <begin position="1"/>
        <end position="29"/>
    </location>
</feature>
<dbReference type="PANTHER" id="PTHR11439:SF455">
    <property type="entry name" value="RLK (RECEPTOR-LIKE PROTEIN KINASE) 8, PUTATIVE-RELATED"/>
    <property type="match status" value="1"/>
</dbReference>
<evidence type="ECO:0000259" key="2">
    <source>
        <dbReference type="Pfam" id="PF07727"/>
    </source>
</evidence>
<sequence length="367" mass="41225">MDLGRCRELVGAISIFVLILLVVEQASKANQEHFGEPRSMSEVMALEPEERNKWLKAAQDELQSLVENGTFELVLLPSGHKAIGFRWVFWVKRNADGSIECYKCCLTSIRAILALAALKDLELESVDISSAYLNGELKEEVYMCQPDGFEEKTPQWVWRLCKALYGLKQAGRCWHEKLDKVLNQLGFEQLTCKHSVWVYLCDGVRLIIPVFVDDITIAGKDKAVIQRVKDNLRKHFKLQDLGPTSWLLGVQIKHDHSKCSLSISQRQYALDIVKRYGFSNYDPVSTHMDPGACLKPHTFLPAPCYIKGTLDYKLTYAPSPEPELFTSFTDADHAGCPNTGRSTSGYVIKMGTGAISWSSCLQALVAD</sequence>
<organism evidence="3 4">
    <name type="scientific">Ganoderma sinense ZZ0214-1</name>
    <dbReference type="NCBI Taxonomy" id="1077348"/>
    <lineage>
        <taxon>Eukaryota</taxon>
        <taxon>Fungi</taxon>
        <taxon>Dikarya</taxon>
        <taxon>Basidiomycota</taxon>
        <taxon>Agaricomycotina</taxon>
        <taxon>Agaricomycetes</taxon>
        <taxon>Polyporales</taxon>
        <taxon>Polyporaceae</taxon>
        <taxon>Ganoderma</taxon>
    </lineage>
</organism>
<dbReference type="InterPro" id="IPR013103">
    <property type="entry name" value="RVT_2"/>
</dbReference>
<keyword evidence="4" id="KW-1185">Reference proteome</keyword>
<dbReference type="InterPro" id="IPR043502">
    <property type="entry name" value="DNA/RNA_pol_sf"/>
</dbReference>
<dbReference type="EMBL" id="AYKW01000057">
    <property type="protein sequence ID" value="PIL24549.1"/>
    <property type="molecule type" value="Genomic_DNA"/>
</dbReference>
<dbReference type="SUPFAM" id="SSF56672">
    <property type="entry name" value="DNA/RNA polymerases"/>
    <property type="match status" value="1"/>
</dbReference>
<accession>A0A2G8RSR3</accession>
<dbReference type="Pfam" id="PF07727">
    <property type="entry name" value="RVT_2"/>
    <property type="match status" value="1"/>
</dbReference>
<feature type="domain" description="Reverse transcriptase Ty1/copia-type" evidence="2">
    <location>
        <begin position="106"/>
        <end position="288"/>
    </location>
</feature>
<dbReference type="AlphaFoldDB" id="A0A2G8RSR3"/>
<keyword evidence="1" id="KW-0732">Signal</keyword>
<dbReference type="Proteomes" id="UP000230002">
    <property type="component" value="Unassembled WGS sequence"/>
</dbReference>
<reference evidence="3 4" key="1">
    <citation type="journal article" date="2015" name="Sci. Rep.">
        <title>Chromosome-level genome map provides insights into diverse defense mechanisms in the medicinal fungus Ganoderma sinense.</title>
        <authorList>
            <person name="Zhu Y."/>
            <person name="Xu J."/>
            <person name="Sun C."/>
            <person name="Zhou S."/>
            <person name="Xu H."/>
            <person name="Nelson D.R."/>
            <person name="Qian J."/>
            <person name="Song J."/>
            <person name="Luo H."/>
            <person name="Xiang L."/>
            <person name="Li Y."/>
            <person name="Xu Z."/>
            <person name="Ji A."/>
            <person name="Wang L."/>
            <person name="Lu S."/>
            <person name="Hayward A."/>
            <person name="Sun W."/>
            <person name="Li X."/>
            <person name="Schwartz D.C."/>
            <person name="Wang Y."/>
            <person name="Chen S."/>
        </authorList>
    </citation>
    <scope>NUCLEOTIDE SEQUENCE [LARGE SCALE GENOMIC DNA]</scope>
    <source>
        <strain evidence="3 4">ZZ0214-1</strain>
    </source>
</reference>